<sequence>MPSYHFPAEAGQPLPDATPEAIAALLDRMGVAHAGVRIARRGDTVTLEGRVADAAAEELLVLATGNLAGIAQVRDQLTAGQAPGLLDSLGAFARLPAGSASTEAAETAVHAAMPEAGTRFGPAGSLFHALQPGETLAEIAERHYGDPGGQRRLQEANAPVLAGGAPGPGLVLRIPPKP</sequence>
<comment type="caution">
    <text evidence="2">The sequence shown here is derived from an EMBL/GenBank/DDBJ whole genome shotgun (WGS) entry which is preliminary data.</text>
</comment>
<gene>
    <name evidence="2" type="ORF">QWZ14_10015</name>
</gene>
<proteinExistence type="predicted"/>
<reference evidence="3" key="1">
    <citation type="journal article" date="2019" name="Int. J. Syst. Evol. Microbiol.">
        <title>The Global Catalogue of Microorganisms (GCM) 10K type strain sequencing project: providing services to taxonomists for standard genome sequencing and annotation.</title>
        <authorList>
            <consortium name="The Broad Institute Genomics Platform"/>
            <consortium name="The Broad Institute Genome Sequencing Center for Infectious Disease"/>
            <person name="Wu L."/>
            <person name="Ma J."/>
        </authorList>
    </citation>
    <scope>NUCLEOTIDE SEQUENCE [LARGE SCALE GENOMIC DNA]</scope>
    <source>
        <strain evidence="3">CECT 7131</strain>
    </source>
</reference>
<evidence type="ECO:0000313" key="3">
    <source>
        <dbReference type="Proteomes" id="UP001529369"/>
    </source>
</evidence>
<protein>
    <recommendedName>
        <fullName evidence="1">BON domain-containing protein</fullName>
    </recommendedName>
</protein>
<dbReference type="InterPro" id="IPR018392">
    <property type="entry name" value="LysM"/>
</dbReference>
<accession>A0ABT8A4Q9</accession>
<name>A0ABT8A4Q9_9PROT</name>
<evidence type="ECO:0000313" key="2">
    <source>
        <dbReference type="EMBL" id="MDN3564700.1"/>
    </source>
</evidence>
<organism evidence="2 3">
    <name type="scientific">Paeniroseomonas aquatica</name>
    <dbReference type="NCBI Taxonomy" id="373043"/>
    <lineage>
        <taxon>Bacteria</taxon>
        <taxon>Pseudomonadati</taxon>
        <taxon>Pseudomonadota</taxon>
        <taxon>Alphaproteobacteria</taxon>
        <taxon>Acetobacterales</taxon>
        <taxon>Acetobacteraceae</taxon>
        <taxon>Paeniroseomonas</taxon>
    </lineage>
</organism>
<dbReference type="PROSITE" id="PS50914">
    <property type="entry name" value="BON"/>
    <property type="match status" value="1"/>
</dbReference>
<evidence type="ECO:0000259" key="1">
    <source>
        <dbReference type="PROSITE" id="PS50914"/>
    </source>
</evidence>
<dbReference type="Gene3D" id="3.30.1340.30">
    <property type="match status" value="1"/>
</dbReference>
<dbReference type="Proteomes" id="UP001529369">
    <property type="component" value="Unassembled WGS sequence"/>
</dbReference>
<keyword evidence="3" id="KW-1185">Reference proteome</keyword>
<dbReference type="InterPro" id="IPR007055">
    <property type="entry name" value="BON_dom"/>
</dbReference>
<dbReference type="EMBL" id="JAUFPN010000108">
    <property type="protein sequence ID" value="MDN3564700.1"/>
    <property type="molecule type" value="Genomic_DNA"/>
</dbReference>
<dbReference type="CDD" id="cd00118">
    <property type="entry name" value="LysM"/>
    <property type="match status" value="1"/>
</dbReference>
<feature type="domain" description="BON" evidence="1">
    <location>
        <begin position="13"/>
        <end position="81"/>
    </location>
</feature>
<dbReference type="RefSeq" id="WP_290316504.1">
    <property type="nucleotide sequence ID" value="NZ_JAUFPN010000108.1"/>
</dbReference>